<dbReference type="AlphaFoldDB" id="A0AAD4G882"/>
<organism evidence="1 2">
    <name type="scientific">Boletus edulis BED1</name>
    <dbReference type="NCBI Taxonomy" id="1328754"/>
    <lineage>
        <taxon>Eukaryota</taxon>
        <taxon>Fungi</taxon>
        <taxon>Dikarya</taxon>
        <taxon>Basidiomycota</taxon>
        <taxon>Agaricomycotina</taxon>
        <taxon>Agaricomycetes</taxon>
        <taxon>Agaricomycetidae</taxon>
        <taxon>Boletales</taxon>
        <taxon>Boletineae</taxon>
        <taxon>Boletaceae</taxon>
        <taxon>Boletoideae</taxon>
        <taxon>Boletus</taxon>
    </lineage>
</organism>
<evidence type="ECO:0000313" key="1">
    <source>
        <dbReference type="EMBL" id="KAF8428880.1"/>
    </source>
</evidence>
<protein>
    <submittedName>
        <fullName evidence="1">Uncharacterized protein</fullName>
    </submittedName>
</protein>
<reference evidence="1" key="2">
    <citation type="journal article" date="2020" name="Nat. Commun.">
        <title>Large-scale genome sequencing of mycorrhizal fungi provides insights into the early evolution of symbiotic traits.</title>
        <authorList>
            <person name="Miyauchi S."/>
            <person name="Kiss E."/>
            <person name="Kuo A."/>
            <person name="Drula E."/>
            <person name="Kohler A."/>
            <person name="Sanchez-Garcia M."/>
            <person name="Morin E."/>
            <person name="Andreopoulos B."/>
            <person name="Barry K.W."/>
            <person name="Bonito G."/>
            <person name="Buee M."/>
            <person name="Carver A."/>
            <person name="Chen C."/>
            <person name="Cichocki N."/>
            <person name="Clum A."/>
            <person name="Culley D."/>
            <person name="Crous P.W."/>
            <person name="Fauchery L."/>
            <person name="Girlanda M."/>
            <person name="Hayes R.D."/>
            <person name="Keri Z."/>
            <person name="LaButti K."/>
            <person name="Lipzen A."/>
            <person name="Lombard V."/>
            <person name="Magnuson J."/>
            <person name="Maillard F."/>
            <person name="Murat C."/>
            <person name="Nolan M."/>
            <person name="Ohm R.A."/>
            <person name="Pangilinan J."/>
            <person name="Pereira M.F."/>
            <person name="Perotto S."/>
            <person name="Peter M."/>
            <person name="Pfister S."/>
            <person name="Riley R."/>
            <person name="Sitrit Y."/>
            <person name="Stielow J.B."/>
            <person name="Szollosi G."/>
            <person name="Zifcakova L."/>
            <person name="Stursova M."/>
            <person name="Spatafora J.W."/>
            <person name="Tedersoo L."/>
            <person name="Vaario L.M."/>
            <person name="Yamada A."/>
            <person name="Yan M."/>
            <person name="Wang P."/>
            <person name="Xu J."/>
            <person name="Bruns T."/>
            <person name="Baldrian P."/>
            <person name="Vilgalys R."/>
            <person name="Dunand C."/>
            <person name="Henrissat B."/>
            <person name="Grigoriev I.V."/>
            <person name="Hibbett D."/>
            <person name="Nagy L.G."/>
            <person name="Martin F.M."/>
        </authorList>
    </citation>
    <scope>NUCLEOTIDE SEQUENCE</scope>
    <source>
        <strain evidence="1">BED1</strain>
    </source>
</reference>
<gene>
    <name evidence="1" type="ORF">L210DRAFT_3118911</name>
</gene>
<comment type="caution">
    <text evidence="1">The sequence shown here is derived from an EMBL/GenBank/DDBJ whole genome shotgun (WGS) entry which is preliminary data.</text>
</comment>
<accession>A0AAD4G882</accession>
<evidence type="ECO:0000313" key="2">
    <source>
        <dbReference type="Proteomes" id="UP001194468"/>
    </source>
</evidence>
<proteinExistence type="predicted"/>
<dbReference type="EMBL" id="WHUW01000071">
    <property type="protein sequence ID" value="KAF8428880.1"/>
    <property type="molecule type" value="Genomic_DNA"/>
</dbReference>
<reference evidence="1" key="1">
    <citation type="submission" date="2019-10" db="EMBL/GenBank/DDBJ databases">
        <authorList>
            <consortium name="DOE Joint Genome Institute"/>
            <person name="Kuo A."/>
            <person name="Miyauchi S."/>
            <person name="Kiss E."/>
            <person name="Drula E."/>
            <person name="Kohler A."/>
            <person name="Sanchez-Garcia M."/>
            <person name="Andreopoulos B."/>
            <person name="Barry K.W."/>
            <person name="Bonito G."/>
            <person name="Buee M."/>
            <person name="Carver A."/>
            <person name="Chen C."/>
            <person name="Cichocki N."/>
            <person name="Clum A."/>
            <person name="Culley D."/>
            <person name="Crous P.W."/>
            <person name="Fauchery L."/>
            <person name="Girlanda M."/>
            <person name="Hayes R."/>
            <person name="Keri Z."/>
            <person name="LaButti K."/>
            <person name="Lipzen A."/>
            <person name="Lombard V."/>
            <person name="Magnuson J."/>
            <person name="Maillard F."/>
            <person name="Morin E."/>
            <person name="Murat C."/>
            <person name="Nolan M."/>
            <person name="Ohm R."/>
            <person name="Pangilinan J."/>
            <person name="Pereira M."/>
            <person name="Perotto S."/>
            <person name="Peter M."/>
            <person name="Riley R."/>
            <person name="Sitrit Y."/>
            <person name="Stielow B."/>
            <person name="Szollosi G."/>
            <person name="Zifcakova L."/>
            <person name="Stursova M."/>
            <person name="Spatafora J.W."/>
            <person name="Tedersoo L."/>
            <person name="Vaario L.-M."/>
            <person name="Yamada A."/>
            <person name="Yan M."/>
            <person name="Wang P."/>
            <person name="Xu J."/>
            <person name="Bruns T."/>
            <person name="Baldrian P."/>
            <person name="Vilgalys R."/>
            <person name="Henrissat B."/>
            <person name="Grigoriev I.V."/>
            <person name="Hibbett D."/>
            <person name="Nagy L.G."/>
            <person name="Martin F.M."/>
        </authorList>
    </citation>
    <scope>NUCLEOTIDE SEQUENCE</scope>
    <source>
        <strain evidence="1">BED1</strain>
    </source>
</reference>
<keyword evidence="2" id="KW-1185">Reference proteome</keyword>
<dbReference type="Proteomes" id="UP001194468">
    <property type="component" value="Unassembled WGS sequence"/>
</dbReference>
<name>A0AAD4G882_BOLED</name>
<sequence>MDSFIALSALPSKIITSSETQSQRLIWMAELILETCLLGVDDCYAQVTEIHGSPSLSSTVPSDGSMACHRPEAFTISTRTSPSRRSAGRWNVNWQRFITTLSASASWRSRRSACRGGFMYLAGRTMDQPVLEHATVFMSMHGASHMAAYGQVDRSAETTSDVVYSLCFSTAWDNDKFEATVDLDGRRFVVLLREGVDCPALRVQ</sequence>